<dbReference type="CDD" id="cd08662">
    <property type="entry name" value="M13"/>
    <property type="match status" value="1"/>
</dbReference>
<dbReference type="OMA" id="LWCNDAN"/>
<keyword evidence="9" id="KW-0732">Signal</keyword>
<evidence type="ECO:0000259" key="10">
    <source>
        <dbReference type="Pfam" id="PF01431"/>
    </source>
</evidence>
<dbReference type="SUPFAM" id="SSF55486">
    <property type="entry name" value="Metalloproteases ('zincins'), catalytic domain"/>
    <property type="match status" value="1"/>
</dbReference>
<protein>
    <submittedName>
        <fullName evidence="13">Neprilysin-2</fullName>
    </submittedName>
</protein>
<evidence type="ECO:0000256" key="7">
    <source>
        <dbReference type="ARBA" id="ARBA00022833"/>
    </source>
</evidence>
<evidence type="ECO:0000259" key="11">
    <source>
        <dbReference type="Pfam" id="PF05649"/>
    </source>
</evidence>
<keyword evidence="6" id="KW-0378">Hydrolase</keyword>
<dbReference type="AlphaFoldDB" id="A0A6P4IR45"/>
<comment type="subcellular location">
    <subcellularLocation>
        <location evidence="2">Cell membrane</location>
        <topology evidence="2">Single-pass type II membrane protein</topology>
    </subcellularLocation>
</comment>
<feature type="chain" id="PRO_5027827579" evidence="9">
    <location>
        <begin position="26"/>
        <end position="675"/>
    </location>
</feature>
<dbReference type="PANTHER" id="PTHR11733">
    <property type="entry name" value="ZINC METALLOPROTEASE FAMILY M13 NEPRILYSIN-RELATED"/>
    <property type="match status" value="1"/>
</dbReference>
<accession>A0A6P4IR45</accession>
<evidence type="ECO:0000313" key="12">
    <source>
        <dbReference type="Proteomes" id="UP001652661"/>
    </source>
</evidence>
<dbReference type="RefSeq" id="XP_017031427.1">
    <property type="nucleotide sequence ID" value="XM_017175938.3"/>
</dbReference>
<feature type="signal peptide" evidence="9">
    <location>
        <begin position="1"/>
        <end position="25"/>
    </location>
</feature>
<keyword evidence="7" id="KW-0862">Zinc</keyword>
<proteinExistence type="inferred from homology"/>
<dbReference type="InterPro" id="IPR042089">
    <property type="entry name" value="Peptidase_M13_dom_2"/>
</dbReference>
<evidence type="ECO:0000256" key="4">
    <source>
        <dbReference type="ARBA" id="ARBA00022670"/>
    </source>
</evidence>
<reference evidence="13" key="1">
    <citation type="submission" date="2025-08" db="UniProtKB">
        <authorList>
            <consortium name="RefSeq"/>
        </authorList>
    </citation>
    <scope>IDENTIFICATION</scope>
    <source>
        <strain evidence="13">14028-0561.14</strain>
        <tissue evidence="13">Whole fly</tissue>
    </source>
</reference>
<evidence type="ECO:0000256" key="9">
    <source>
        <dbReference type="SAM" id="SignalP"/>
    </source>
</evidence>
<evidence type="ECO:0000256" key="8">
    <source>
        <dbReference type="ARBA" id="ARBA00023049"/>
    </source>
</evidence>
<feature type="domain" description="Peptidase M13 C-terminal" evidence="10">
    <location>
        <begin position="474"/>
        <end position="669"/>
    </location>
</feature>
<dbReference type="PANTHER" id="PTHR11733:SF238">
    <property type="entry name" value="FI07649P-RELATED"/>
    <property type="match status" value="1"/>
</dbReference>
<dbReference type="InterPro" id="IPR018497">
    <property type="entry name" value="Peptidase_M13_C"/>
</dbReference>
<evidence type="ECO:0000313" key="13">
    <source>
        <dbReference type="RefSeq" id="XP_017031427.1"/>
    </source>
</evidence>
<sequence length="675" mass="77704">MKNIGIAFALLPLLLQLLLTGSGRGHLLSGQPDIDLTIQAQEQLISQHNDSAYVQRLMRLAKSAEMRSYMQPELEACDNFYDYSCGHWPQINPANGVHPRETNYEQLLVKAYHHKQQRLLERPANGEVDELAVLRLKQFYASCLLFRQMPEDVYRRQLQEIVAEFVYVPDLSQPGQEWPTEDFDWLDTVARIKRKYGFNILLLLQLSADRIYVGQPNKIQALPDRQARANVIRDHLESHLGVEEKLAKTWAREIADLEQQISRGMVERRVGILSQLRKPEELDAPNTEAFNVTQYVEIVIDRELDPNETLYEHVPSYLSHLAKVVTDASPQVLGRYIFHELLQHFFYERTGNIVEQCVSRVRDLFPELLDNMVYKQYGDAAILSDIEGIWQQIKHSFRGVLENSSADWLVVETREQLLEHLNATSLVVNGHADVNFTQRYESLELKDREYLQNLKAVFSRETLTAKIIPSTSLVYNPLENTVLLPVALLQPNIMWSRYYPRALRFGSLGTLLAHELAHSLEDASKWDAKSFAEYAKRKACFKEQYGRLRLNGRYLPESSLQAENIADNLAIQVAYHAYRRYLSELATSALGTESLPQLKLSPRQLFFLSYAQLWCNDANEEFRDKQSLLKIRTPNALRVMGALSNFETFGRDFSCSSESRMTTPQKCQLFAASLD</sequence>
<dbReference type="Pfam" id="PF05649">
    <property type="entry name" value="Peptidase_M13_N"/>
    <property type="match status" value="1"/>
</dbReference>
<evidence type="ECO:0000256" key="3">
    <source>
        <dbReference type="ARBA" id="ARBA00007357"/>
    </source>
</evidence>
<dbReference type="InterPro" id="IPR024079">
    <property type="entry name" value="MetalloPept_cat_dom_sf"/>
</dbReference>
<evidence type="ECO:0000256" key="2">
    <source>
        <dbReference type="ARBA" id="ARBA00004401"/>
    </source>
</evidence>
<feature type="domain" description="Peptidase M13 N-terminal" evidence="11">
    <location>
        <begin position="77"/>
        <end position="425"/>
    </location>
</feature>
<dbReference type="InterPro" id="IPR000718">
    <property type="entry name" value="Peptidase_M13"/>
</dbReference>
<keyword evidence="12" id="KW-1185">Reference proteome</keyword>
<dbReference type="PROSITE" id="PS51885">
    <property type="entry name" value="NEPRILYSIN"/>
    <property type="match status" value="1"/>
</dbReference>
<organism evidence="12 13">
    <name type="scientific">Drosophila kikkawai</name>
    <name type="common">Fruit fly</name>
    <dbReference type="NCBI Taxonomy" id="30033"/>
    <lineage>
        <taxon>Eukaryota</taxon>
        <taxon>Metazoa</taxon>
        <taxon>Ecdysozoa</taxon>
        <taxon>Arthropoda</taxon>
        <taxon>Hexapoda</taxon>
        <taxon>Insecta</taxon>
        <taxon>Pterygota</taxon>
        <taxon>Neoptera</taxon>
        <taxon>Endopterygota</taxon>
        <taxon>Diptera</taxon>
        <taxon>Brachycera</taxon>
        <taxon>Muscomorpha</taxon>
        <taxon>Ephydroidea</taxon>
        <taxon>Drosophilidae</taxon>
        <taxon>Drosophila</taxon>
        <taxon>Sophophora</taxon>
    </lineage>
</organism>
<dbReference type="Gene3D" id="1.10.1380.10">
    <property type="entry name" value="Neutral endopeptidase , domain2"/>
    <property type="match status" value="1"/>
</dbReference>
<dbReference type="GO" id="GO:0005886">
    <property type="term" value="C:plasma membrane"/>
    <property type="evidence" value="ECO:0007669"/>
    <property type="project" value="UniProtKB-SubCell"/>
</dbReference>
<dbReference type="Pfam" id="PF01431">
    <property type="entry name" value="Peptidase_M13"/>
    <property type="match status" value="1"/>
</dbReference>
<keyword evidence="5" id="KW-0479">Metal-binding</keyword>
<dbReference type="Proteomes" id="UP001652661">
    <property type="component" value="Chromosome 3R"/>
</dbReference>
<evidence type="ECO:0000256" key="1">
    <source>
        <dbReference type="ARBA" id="ARBA00001947"/>
    </source>
</evidence>
<evidence type="ECO:0000256" key="5">
    <source>
        <dbReference type="ARBA" id="ARBA00022723"/>
    </source>
</evidence>
<gene>
    <name evidence="13" type="primary">Nepl19</name>
</gene>
<keyword evidence="8" id="KW-0482">Metalloprotease</keyword>
<dbReference type="GO" id="GO:0016485">
    <property type="term" value="P:protein processing"/>
    <property type="evidence" value="ECO:0007669"/>
    <property type="project" value="TreeGrafter"/>
</dbReference>
<comment type="cofactor">
    <cofactor evidence="1">
        <name>Zn(2+)</name>
        <dbReference type="ChEBI" id="CHEBI:29105"/>
    </cofactor>
</comment>
<dbReference type="OrthoDB" id="6475849at2759"/>
<dbReference type="InterPro" id="IPR008753">
    <property type="entry name" value="Peptidase_M13_N"/>
</dbReference>
<dbReference type="Gene3D" id="3.40.390.10">
    <property type="entry name" value="Collagenase (Catalytic Domain)"/>
    <property type="match status" value="1"/>
</dbReference>
<dbReference type="GO" id="GO:0046872">
    <property type="term" value="F:metal ion binding"/>
    <property type="evidence" value="ECO:0007669"/>
    <property type="project" value="UniProtKB-KW"/>
</dbReference>
<comment type="similarity">
    <text evidence="3">Belongs to the peptidase M13 family.</text>
</comment>
<evidence type="ECO:0000256" key="6">
    <source>
        <dbReference type="ARBA" id="ARBA00022801"/>
    </source>
</evidence>
<name>A0A6P4IR45_DROKI</name>
<keyword evidence="4" id="KW-0645">Protease</keyword>
<dbReference type="PRINTS" id="PR00786">
    <property type="entry name" value="NEPRILYSIN"/>
</dbReference>
<dbReference type="GO" id="GO:0004222">
    <property type="term" value="F:metalloendopeptidase activity"/>
    <property type="evidence" value="ECO:0007669"/>
    <property type="project" value="InterPro"/>
</dbReference>